<dbReference type="Gene3D" id="3.10.20.740">
    <property type="match status" value="1"/>
</dbReference>
<dbReference type="FunFam" id="3.30.70.20:FF:000035">
    <property type="entry name" value="Iron hydrogenase 1"/>
    <property type="match status" value="1"/>
</dbReference>
<evidence type="ECO:0000256" key="4">
    <source>
        <dbReference type="ARBA" id="ARBA00023004"/>
    </source>
</evidence>
<feature type="domain" description="4Fe-4S ferredoxin-type" evidence="6">
    <location>
        <begin position="167"/>
        <end position="196"/>
    </location>
</feature>
<feature type="domain" description="4Fe-4S ferredoxin-type" evidence="6">
    <location>
        <begin position="124"/>
        <end position="143"/>
    </location>
</feature>
<dbReference type="GO" id="GO:0046872">
    <property type="term" value="F:metal ion binding"/>
    <property type="evidence" value="ECO:0007669"/>
    <property type="project" value="UniProtKB-KW"/>
</dbReference>
<evidence type="ECO:0000313" key="8">
    <source>
        <dbReference type="EMBL" id="GAI34655.1"/>
    </source>
</evidence>
<dbReference type="Pfam" id="PF00037">
    <property type="entry name" value="Fer4"/>
    <property type="match status" value="1"/>
</dbReference>
<organism evidence="8">
    <name type="scientific">marine sediment metagenome</name>
    <dbReference type="NCBI Taxonomy" id="412755"/>
    <lineage>
        <taxon>unclassified sequences</taxon>
        <taxon>metagenomes</taxon>
        <taxon>ecological metagenomes</taxon>
    </lineage>
</organism>
<dbReference type="EMBL" id="BARV01027201">
    <property type="protein sequence ID" value="GAI34655.1"/>
    <property type="molecule type" value="Genomic_DNA"/>
</dbReference>
<evidence type="ECO:0000256" key="5">
    <source>
        <dbReference type="ARBA" id="ARBA00023014"/>
    </source>
</evidence>
<dbReference type="PROSITE" id="PS51379">
    <property type="entry name" value="4FE4S_FER_2"/>
    <property type="match status" value="2"/>
</dbReference>
<name>X1P6J5_9ZZZZ</name>
<dbReference type="PANTHER" id="PTHR24960:SF84">
    <property type="entry name" value="HYDROGENASE SUBUNIT"/>
    <property type="match status" value="1"/>
</dbReference>
<dbReference type="InterPro" id="IPR017900">
    <property type="entry name" value="4Fe4S_Fe_S_CS"/>
</dbReference>
<feature type="domain" description="4Fe-4S His(Cys)3-ligated-type" evidence="7">
    <location>
        <begin position="63"/>
        <end position="102"/>
    </location>
</feature>
<evidence type="ECO:0000259" key="7">
    <source>
        <dbReference type="PROSITE" id="PS51839"/>
    </source>
</evidence>
<gene>
    <name evidence="8" type="ORF">S06H3_43809</name>
</gene>
<dbReference type="InterPro" id="IPR017896">
    <property type="entry name" value="4Fe4S_Fe-S-bd"/>
</dbReference>
<accession>X1P6J5</accession>
<comment type="caution">
    <text evidence="8">The sequence shown here is derived from an EMBL/GenBank/DDBJ whole genome shotgun (WGS) entry which is preliminary data.</text>
</comment>
<keyword evidence="1" id="KW-0004">4Fe-4S</keyword>
<dbReference type="PROSITE" id="PS00198">
    <property type="entry name" value="4FE4S_FER_1"/>
    <property type="match status" value="1"/>
</dbReference>
<feature type="non-terminal residue" evidence="8">
    <location>
        <position position="1"/>
    </location>
</feature>
<dbReference type="Pfam" id="PF12838">
    <property type="entry name" value="Fer4_7"/>
    <property type="match status" value="1"/>
</dbReference>
<evidence type="ECO:0000259" key="6">
    <source>
        <dbReference type="PROSITE" id="PS51379"/>
    </source>
</evidence>
<dbReference type="AlphaFoldDB" id="X1P6J5"/>
<dbReference type="GO" id="GO:0051539">
    <property type="term" value="F:4 iron, 4 sulfur cluster binding"/>
    <property type="evidence" value="ECO:0007669"/>
    <property type="project" value="UniProtKB-KW"/>
</dbReference>
<evidence type="ECO:0008006" key="9">
    <source>
        <dbReference type="Google" id="ProtNLM"/>
    </source>
</evidence>
<evidence type="ECO:0000256" key="2">
    <source>
        <dbReference type="ARBA" id="ARBA00022723"/>
    </source>
</evidence>
<keyword evidence="5" id="KW-0411">Iron-sulfur</keyword>
<proteinExistence type="predicted"/>
<dbReference type="PANTHER" id="PTHR24960">
    <property type="entry name" value="PHOTOSYSTEM I IRON-SULFUR CENTER-RELATED"/>
    <property type="match status" value="1"/>
</dbReference>
<dbReference type="SUPFAM" id="SSF54292">
    <property type="entry name" value="2Fe-2S ferredoxin-like"/>
    <property type="match status" value="1"/>
</dbReference>
<evidence type="ECO:0000256" key="1">
    <source>
        <dbReference type="ARBA" id="ARBA00022485"/>
    </source>
</evidence>
<dbReference type="InterPro" id="IPR050157">
    <property type="entry name" value="PSI_iron-sulfur_center"/>
</dbReference>
<dbReference type="PROSITE" id="PS51839">
    <property type="entry name" value="4FE4S_HC3"/>
    <property type="match status" value="1"/>
</dbReference>
<dbReference type="SMART" id="SM00929">
    <property type="entry name" value="NADH-G_4Fe-4S_3"/>
    <property type="match status" value="1"/>
</dbReference>
<sequence>EKLLWVALDNAIYIPNLCALQDNSEPAAACRLCFVEVEGRDEPVTACTELIAEGMVVNTRGAEALRLARSAFELLMASHPVDCAHCAKKGSCELHKIAHHLNVRLKSKRFRKLLRELPVDDSHPLFIYDPNKCVLCGWCVWVCRERLGIGVFGFAHRGFERVVTTFADEPLGESRCQECGDCVRVCPTGALVFKERISKNLAKDAQSSLSKKKIAKLIR</sequence>
<dbReference type="SUPFAM" id="SSF54862">
    <property type="entry name" value="4Fe-4S ferredoxins"/>
    <property type="match status" value="1"/>
</dbReference>
<evidence type="ECO:0000256" key="3">
    <source>
        <dbReference type="ARBA" id="ARBA00022737"/>
    </source>
</evidence>
<dbReference type="InterPro" id="IPR036010">
    <property type="entry name" value="2Fe-2S_ferredoxin-like_sf"/>
</dbReference>
<dbReference type="GO" id="GO:0016491">
    <property type="term" value="F:oxidoreductase activity"/>
    <property type="evidence" value="ECO:0007669"/>
    <property type="project" value="InterPro"/>
</dbReference>
<protein>
    <recommendedName>
        <fullName evidence="9">Ferredoxin</fullName>
    </recommendedName>
</protein>
<keyword evidence="4" id="KW-0408">Iron</keyword>
<keyword evidence="2" id="KW-0479">Metal-binding</keyword>
<keyword evidence="3" id="KW-0677">Repeat</keyword>
<dbReference type="InterPro" id="IPR019574">
    <property type="entry name" value="NADH_UbQ_OxRdtase_Gsu_4Fe4S-bd"/>
</dbReference>
<dbReference type="Pfam" id="PF10588">
    <property type="entry name" value="NADH-G_4Fe-4S_3"/>
    <property type="match status" value="1"/>
</dbReference>
<reference evidence="8" key="1">
    <citation type="journal article" date="2014" name="Front. Microbiol.">
        <title>High frequency of phylogenetically diverse reductive dehalogenase-homologous genes in deep subseafloor sedimentary metagenomes.</title>
        <authorList>
            <person name="Kawai M."/>
            <person name="Futagami T."/>
            <person name="Toyoda A."/>
            <person name="Takaki Y."/>
            <person name="Nishi S."/>
            <person name="Hori S."/>
            <person name="Arai W."/>
            <person name="Tsubouchi T."/>
            <person name="Morono Y."/>
            <person name="Uchiyama I."/>
            <person name="Ito T."/>
            <person name="Fujiyama A."/>
            <person name="Inagaki F."/>
            <person name="Takami H."/>
        </authorList>
    </citation>
    <scope>NUCLEOTIDE SEQUENCE</scope>
    <source>
        <strain evidence="8">Expedition CK06-06</strain>
    </source>
</reference>
<dbReference type="Pfam" id="PF13510">
    <property type="entry name" value="Fer2_4"/>
    <property type="match status" value="1"/>
</dbReference>
<dbReference type="Gene3D" id="3.30.70.20">
    <property type="match status" value="1"/>
</dbReference>